<feature type="compositionally biased region" description="Acidic residues" evidence="5">
    <location>
        <begin position="163"/>
        <end position="173"/>
    </location>
</feature>
<dbReference type="InterPro" id="IPR004181">
    <property type="entry name" value="Znf_MIZ"/>
</dbReference>
<dbReference type="GO" id="GO:0000785">
    <property type="term" value="C:chromatin"/>
    <property type="evidence" value="ECO:0007669"/>
    <property type="project" value="TreeGrafter"/>
</dbReference>
<dbReference type="PANTHER" id="PTHR10782:SF4">
    <property type="entry name" value="TONALLI, ISOFORM E"/>
    <property type="match status" value="1"/>
</dbReference>
<comment type="caution">
    <text evidence="7">The sequence shown here is derived from an EMBL/GenBank/DDBJ whole genome shotgun (WGS) entry which is preliminary data.</text>
</comment>
<dbReference type="EMBL" id="JAEPRB010000077">
    <property type="protein sequence ID" value="KAG2222685.1"/>
    <property type="molecule type" value="Genomic_DNA"/>
</dbReference>
<dbReference type="Proteomes" id="UP000646827">
    <property type="component" value="Unassembled WGS sequence"/>
</dbReference>
<name>A0A8H7S4Q8_9FUNG</name>
<dbReference type="InterPro" id="IPR013083">
    <property type="entry name" value="Znf_RING/FYVE/PHD"/>
</dbReference>
<dbReference type="GO" id="GO:0016925">
    <property type="term" value="P:protein sumoylation"/>
    <property type="evidence" value="ECO:0007669"/>
    <property type="project" value="TreeGrafter"/>
</dbReference>
<keyword evidence="3" id="KW-0862">Zinc</keyword>
<sequence>MQSTSLVNRSLAFAHEKALSKRKRYDQKSAVYKTRKWRSNRPILTMDQLNELGKLIGLKTIPRSMDLFMFLLDRGLEKSRIATSKIKQNLFAARLFDILYPGTSLWRVSEQALKLQRESISEKRKIRPGLAYDQLPTCDIFERLEELVRVDVQQNIQYPYHDNEEEEEEEEGEGDNRPKQRIGIPTHNLVSFAQEHIGTKKKKDTRDIRLHLYLWSSNWICWEPRITEFTIDSKDNQWKDIDQKNVKKYGYKHIDITEKVDWKDILENRSKENDEILIEFDCDVDIKQASICTVWQKTPIELVCHLYVQTAGMYICRLIENVKAQTEISSIQEKAFNIFSKKDDRRTNIHCSRSIFNDCMDIIQGEGEGRGMIGSGIGANSCGDDEDDLLMGDEIISLDDPILFTRIEFPTRGIHCKHVACFDAACFFRCQGLERTWQCPICAFQYKSIQDLCIDHELDQAIAKYPDETKLVLRDGQLFPPLEESQTKKKIKVEQIYHELD</sequence>
<dbReference type="AlphaFoldDB" id="A0A8H7S4Q8"/>
<keyword evidence="2 4" id="KW-0863">Zinc-finger</keyword>
<reference evidence="7 8" key="1">
    <citation type="submission" date="2020-12" db="EMBL/GenBank/DDBJ databases">
        <title>Metabolic potential, ecology and presence of endohyphal bacteria is reflected in genomic diversity of Mucoromycotina.</title>
        <authorList>
            <person name="Muszewska A."/>
            <person name="Okrasinska A."/>
            <person name="Steczkiewicz K."/>
            <person name="Drgas O."/>
            <person name="Orlowska M."/>
            <person name="Perlinska-Lenart U."/>
            <person name="Aleksandrzak-Piekarczyk T."/>
            <person name="Szatraj K."/>
            <person name="Zielenkiewicz U."/>
            <person name="Pilsyk S."/>
            <person name="Malc E."/>
            <person name="Mieczkowski P."/>
            <person name="Kruszewska J.S."/>
            <person name="Biernat P."/>
            <person name="Pawlowska J."/>
        </authorList>
    </citation>
    <scope>NUCLEOTIDE SEQUENCE [LARGE SCALE GENOMIC DNA]</scope>
    <source>
        <strain evidence="7 8">CBS 142.35</strain>
    </source>
</reference>
<proteinExistence type="predicted"/>
<keyword evidence="8" id="KW-1185">Reference proteome</keyword>
<evidence type="ECO:0000256" key="1">
    <source>
        <dbReference type="ARBA" id="ARBA00022723"/>
    </source>
</evidence>
<evidence type="ECO:0000256" key="3">
    <source>
        <dbReference type="ARBA" id="ARBA00022833"/>
    </source>
</evidence>
<dbReference type="GO" id="GO:0008270">
    <property type="term" value="F:zinc ion binding"/>
    <property type="evidence" value="ECO:0007669"/>
    <property type="project" value="UniProtKB-KW"/>
</dbReference>
<feature type="domain" description="SP-RING-type" evidence="6">
    <location>
        <begin position="385"/>
        <end position="471"/>
    </location>
</feature>
<dbReference type="PROSITE" id="PS51044">
    <property type="entry name" value="ZF_SP_RING"/>
    <property type="match status" value="1"/>
</dbReference>
<gene>
    <name evidence="7" type="ORF">INT45_013499</name>
</gene>
<dbReference type="PANTHER" id="PTHR10782">
    <property type="entry name" value="ZINC FINGER MIZ DOMAIN-CONTAINING PROTEIN"/>
    <property type="match status" value="1"/>
</dbReference>
<protein>
    <recommendedName>
        <fullName evidence="6">SP-RING-type domain-containing protein</fullName>
    </recommendedName>
</protein>
<organism evidence="7 8">
    <name type="scientific">Circinella minor</name>
    <dbReference type="NCBI Taxonomy" id="1195481"/>
    <lineage>
        <taxon>Eukaryota</taxon>
        <taxon>Fungi</taxon>
        <taxon>Fungi incertae sedis</taxon>
        <taxon>Mucoromycota</taxon>
        <taxon>Mucoromycotina</taxon>
        <taxon>Mucoromycetes</taxon>
        <taxon>Mucorales</taxon>
        <taxon>Lichtheimiaceae</taxon>
        <taxon>Circinella</taxon>
    </lineage>
</organism>
<dbReference type="OrthoDB" id="28127at2759"/>
<dbReference type="Gene3D" id="3.30.40.10">
    <property type="entry name" value="Zinc/RING finger domain, C3HC4 (zinc finger)"/>
    <property type="match status" value="1"/>
</dbReference>
<keyword evidence="1" id="KW-0479">Metal-binding</keyword>
<evidence type="ECO:0000256" key="5">
    <source>
        <dbReference type="SAM" id="MobiDB-lite"/>
    </source>
</evidence>
<accession>A0A8H7S4Q8</accession>
<evidence type="ECO:0000259" key="6">
    <source>
        <dbReference type="PROSITE" id="PS51044"/>
    </source>
</evidence>
<evidence type="ECO:0000313" key="8">
    <source>
        <dbReference type="Proteomes" id="UP000646827"/>
    </source>
</evidence>
<feature type="region of interest" description="Disordered" evidence="5">
    <location>
        <begin position="159"/>
        <end position="181"/>
    </location>
</feature>
<evidence type="ECO:0000256" key="4">
    <source>
        <dbReference type="PROSITE-ProRule" id="PRU00452"/>
    </source>
</evidence>
<dbReference type="GO" id="GO:0061665">
    <property type="term" value="F:SUMO ligase activity"/>
    <property type="evidence" value="ECO:0007669"/>
    <property type="project" value="TreeGrafter"/>
</dbReference>
<evidence type="ECO:0000313" key="7">
    <source>
        <dbReference type="EMBL" id="KAG2222685.1"/>
    </source>
</evidence>
<evidence type="ECO:0000256" key="2">
    <source>
        <dbReference type="ARBA" id="ARBA00022771"/>
    </source>
</evidence>
<dbReference type="Pfam" id="PF02891">
    <property type="entry name" value="zf-MIZ"/>
    <property type="match status" value="1"/>
</dbReference>